<organism evidence="22 23">
    <name type="scientific">Glossina morsitans morsitans</name>
    <name type="common">Savannah tsetse fly</name>
    <dbReference type="NCBI Taxonomy" id="37546"/>
    <lineage>
        <taxon>Eukaryota</taxon>
        <taxon>Metazoa</taxon>
        <taxon>Ecdysozoa</taxon>
        <taxon>Arthropoda</taxon>
        <taxon>Hexapoda</taxon>
        <taxon>Insecta</taxon>
        <taxon>Pterygota</taxon>
        <taxon>Neoptera</taxon>
        <taxon>Endopterygota</taxon>
        <taxon>Diptera</taxon>
        <taxon>Brachycera</taxon>
        <taxon>Muscomorpha</taxon>
        <taxon>Hippoboscoidea</taxon>
        <taxon>Glossinidae</taxon>
        <taxon>Glossina</taxon>
    </lineage>
</organism>
<dbReference type="EC" id="4.1.99.22" evidence="6"/>
<comment type="pathway">
    <text evidence="3">Cofactor biosynthesis; molybdopterin biosynthesis.</text>
</comment>
<dbReference type="InterPro" id="IPR047594">
    <property type="entry name" value="MoaC_bact/euk"/>
</dbReference>
<evidence type="ECO:0000256" key="19">
    <source>
        <dbReference type="ARBA" id="ARBA00054222"/>
    </source>
</evidence>
<accession>A0A1B0FM73</accession>
<dbReference type="GO" id="GO:0061799">
    <property type="term" value="F:cyclic pyranopterin monophosphate synthase activity"/>
    <property type="evidence" value="ECO:0007669"/>
    <property type="project" value="UniProtKB-EC"/>
</dbReference>
<dbReference type="PANTHER" id="PTHR22960:SF0">
    <property type="entry name" value="MOLYBDENUM COFACTOR BIOSYNTHESIS PROTEIN 1"/>
    <property type="match status" value="1"/>
</dbReference>
<evidence type="ECO:0000313" key="23">
    <source>
        <dbReference type="Proteomes" id="UP000092444"/>
    </source>
</evidence>
<evidence type="ECO:0000256" key="10">
    <source>
        <dbReference type="ARBA" id="ARBA00022691"/>
    </source>
</evidence>
<keyword evidence="13" id="KW-0408">Iron</keyword>
<evidence type="ECO:0000256" key="6">
    <source>
        <dbReference type="ARBA" id="ARBA00012167"/>
    </source>
</evidence>
<dbReference type="STRING" id="37546.A0A1B0FM73"/>
<keyword evidence="14" id="KW-0411">Iron-sulfur</keyword>
<dbReference type="GO" id="GO:0005525">
    <property type="term" value="F:GTP binding"/>
    <property type="evidence" value="ECO:0007669"/>
    <property type="project" value="UniProtKB-KW"/>
</dbReference>
<name>A0A1B0FM73_GLOMM</name>
<comment type="function">
    <text evidence="19">Isoform MOCS1A and isoform MOCS1B probably form a complex that catalyzes the conversion of 5'-GTP to cyclic pyranopterin monophosphate (cPMP). MOCS1A catalyzes the cyclization of GTP to (8S)-3',8-cyclo-7,8-dihydroguanosine 5'-triphosphate and MOCS1B catalyzes the subsequent conversion of (8S)-3',8-cyclo-7,8-dihydroguanosine 5'-triphosphate to cPMP.</text>
</comment>
<dbReference type="GO" id="GO:0006777">
    <property type="term" value="P:Mo-molybdopterin cofactor biosynthetic process"/>
    <property type="evidence" value="ECO:0007669"/>
    <property type="project" value="UniProtKB-KW"/>
</dbReference>
<comment type="similarity">
    <text evidence="5">In the N-terminal section; belongs to the radical SAM superfamily. MoaA family.</text>
</comment>
<keyword evidence="16" id="KW-0501">Molybdenum cofactor biosynthesis</keyword>
<dbReference type="Pfam" id="PF01967">
    <property type="entry name" value="MoaC"/>
    <property type="match status" value="1"/>
</dbReference>
<dbReference type="HAMAP" id="MF_01225_B">
    <property type="entry name" value="MoaA_B"/>
    <property type="match status" value="1"/>
</dbReference>
<evidence type="ECO:0000313" key="22">
    <source>
        <dbReference type="EnsemblMetazoa" id="GMOY004946-PA"/>
    </source>
</evidence>
<dbReference type="SFLD" id="SFLDS00029">
    <property type="entry name" value="Radical_SAM"/>
    <property type="match status" value="1"/>
</dbReference>
<dbReference type="SFLD" id="SFLDG01383">
    <property type="entry name" value="cyclic_pyranopterin_phosphate"/>
    <property type="match status" value="1"/>
</dbReference>
<dbReference type="Proteomes" id="UP000092444">
    <property type="component" value="Unassembled WGS sequence"/>
</dbReference>
<dbReference type="InterPro" id="IPR023045">
    <property type="entry name" value="MoaC"/>
</dbReference>
<feature type="domain" description="Radical SAM core" evidence="21">
    <location>
        <begin position="133"/>
        <end position="357"/>
    </location>
</feature>
<keyword evidence="11" id="KW-0479">Metal-binding</keyword>
<dbReference type="UniPathway" id="UPA00344"/>
<evidence type="ECO:0000256" key="2">
    <source>
        <dbReference type="ARBA" id="ARBA00001966"/>
    </source>
</evidence>
<dbReference type="SMART" id="SM00729">
    <property type="entry name" value="Elp3"/>
    <property type="match status" value="1"/>
</dbReference>
<evidence type="ECO:0000256" key="15">
    <source>
        <dbReference type="ARBA" id="ARBA00023134"/>
    </source>
</evidence>
<dbReference type="CDD" id="cd01335">
    <property type="entry name" value="Radical_SAM"/>
    <property type="match status" value="1"/>
</dbReference>
<keyword evidence="9" id="KW-0004">4Fe-4S</keyword>
<evidence type="ECO:0000256" key="18">
    <source>
        <dbReference type="ARBA" id="ARBA00048697"/>
    </source>
</evidence>
<evidence type="ECO:0000256" key="13">
    <source>
        <dbReference type="ARBA" id="ARBA00023004"/>
    </source>
</evidence>
<dbReference type="PROSITE" id="PS01305">
    <property type="entry name" value="MOAA_NIFB_PQQE"/>
    <property type="match status" value="1"/>
</dbReference>
<evidence type="ECO:0000256" key="20">
    <source>
        <dbReference type="ARBA" id="ARBA00063038"/>
    </source>
</evidence>
<dbReference type="Pfam" id="PF04055">
    <property type="entry name" value="Radical_SAM"/>
    <property type="match status" value="1"/>
</dbReference>
<dbReference type="InterPro" id="IPR010505">
    <property type="entry name" value="MoaA_twitch"/>
</dbReference>
<dbReference type="InterPro" id="IPR007197">
    <property type="entry name" value="rSAM"/>
</dbReference>
<sequence>MEKLFLTIKWIEERIISGNSYQYIAPGVRFSVTNNMRETAYFYPQTICCENKETNMSLVQSFLKTPDVCNKVISSLFVMTNSVKACTNLKQFNSCCFFTTSTNVKPVHQPISEKLVKAAASEITSAASPLTDKHGRVHTYLRISLTERCNLRCKYCMPAGGVPLQNKSNLLTTDEIYYLARIFVEQGIRKIRLTGGEPTIRTDIVDIIAKLKAISQLENVGITTNGLMLTRLLVSMQRAGLDALNISLDTLKPQRFQEITRRKGWERVIAGIDLAIQLGYKPKINCVLMRNFNDDEICDFVEFTKERNVDVRFIEYMPFSGNKWQTEKLMSFRDTLKIIKNRWTDLEALQNGLNDTSKAYKVPHYKGQIGFITSMTEHFCGTCNRLRLTADGNLKVCLFGNKEFSLRDAIRANCSRNDLVTLIGAAVKRKKKQHAGMLNLSQMENRPMILIGTRNKTHYPTNTSLLISDSINTSMIAHPSLLRRKQFSKFYCTNSKQGLTHVDNDGKASMVDVSHKPITVREAEATANVHVTPKIANLIRSNNLKKGDVLSVAQLAGILAAKKTSDLIPLCHNIGITSVNVEAVLDSDNHLIKLKSKVRCCGQTGVEMEALTAVTIAALTVYDMCKSVTHNIIISDVRLTAKSGGERGSFKCI</sequence>
<keyword evidence="17" id="KW-0456">Lyase</keyword>
<comment type="similarity">
    <text evidence="4">In the C-terminal section; belongs to the MoaC family.</text>
</comment>
<evidence type="ECO:0000256" key="12">
    <source>
        <dbReference type="ARBA" id="ARBA00022741"/>
    </source>
</evidence>
<dbReference type="Gene3D" id="3.20.20.70">
    <property type="entry name" value="Aldolase class I"/>
    <property type="match status" value="1"/>
</dbReference>
<dbReference type="GO" id="GO:0061798">
    <property type="term" value="F:GTP 3',8'-cyclase activity"/>
    <property type="evidence" value="ECO:0007669"/>
    <property type="project" value="UniProtKB-EC"/>
</dbReference>
<dbReference type="SUPFAM" id="SSF55040">
    <property type="entry name" value="Molybdenum cofactor biosynthesis protein C, MoaC"/>
    <property type="match status" value="1"/>
</dbReference>
<evidence type="ECO:0000256" key="8">
    <source>
        <dbReference type="ARBA" id="ARBA00015273"/>
    </source>
</evidence>
<dbReference type="NCBIfam" id="TIGR02666">
    <property type="entry name" value="moaA"/>
    <property type="match status" value="1"/>
</dbReference>
<dbReference type="AlphaFoldDB" id="A0A1B0FM73"/>
<dbReference type="NCBIfam" id="TIGR00581">
    <property type="entry name" value="moaC"/>
    <property type="match status" value="1"/>
</dbReference>
<comment type="catalytic activity">
    <reaction evidence="18">
        <text>GTP + AH2 + S-adenosyl-L-methionine = (8S)-3',8-cyclo-7,8-dihydroguanosine 5'-triphosphate + 5'-deoxyadenosine + L-methionine + A + H(+)</text>
        <dbReference type="Rhea" id="RHEA:49576"/>
        <dbReference type="ChEBI" id="CHEBI:13193"/>
        <dbReference type="ChEBI" id="CHEBI:15378"/>
        <dbReference type="ChEBI" id="CHEBI:17319"/>
        <dbReference type="ChEBI" id="CHEBI:17499"/>
        <dbReference type="ChEBI" id="CHEBI:37565"/>
        <dbReference type="ChEBI" id="CHEBI:57844"/>
        <dbReference type="ChEBI" id="CHEBI:59789"/>
        <dbReference type="ChEBI" id="CHEBI:131766"/>
        <dbReference type="EC" id="4.1.99.22"/>
    </reaction>
</comment>
<evidence type="ECO:0000256" key="16">
    <source>
        <dbReference type="ARBA" id="ARBA00023150"/>
    </source>
</evidence>
<dbReference type="CDD" id="cd01420">
    <property type="entry name" value="MoaC_PE"/>
    <property type="match status" value="1"/>
</dbReference>
<dbReference type="InterPro" id="IPR013483">
    <property type="entry name" value="MoaA"/>
</dbReference>
<dbReference type="InterPro" id="IPR050105">
    <property type="entry name" value="MoCo_biosynth_MoaA/MoaC"/>
</dbReference>
<dbReference type="CDD" id="cd21117">
    <property type="entry name" value="Twitch_MoaA"/>
    <property type="match status" value="1"/>
</dbReference>
<dbReference type="InterPro" id="IPR000385">
    <property type="entry name" value="MoaA_NifB_PqqE_Fe-S-bd_CS"/>
</dbReference>
<dbReference type="EC" id="4.6.1.17" evidence="7"/>
<comment type="catalytic activity">
    <reaction evidence="1">
        <text>(8S)-3',8-cyclo-7,8-dihydroguanosine 5'-triphosphate = cyclic pyranopterin phosphate + diphosphate</text>
        <dbReference type="Rhea" id="RHEA:49580"/>
        <dbReference type="ChEBI" id="CHEBI:33019"/>
        <dbReference type="ChEBI" id="CHEBI:59648"/>
        <dbReference type="ChEBI" id="CHEBI:131766"/>
        <dbReference type="EC" id="4.6.1.17"/>
    </reaction>
</comment>
<dbReference type="GO" id="GO:0051539">
    <property type="term" value="F:4 iron, 4 sulfur cluster binding"/>
    <property type="evidence" value="ECO:0007669"/>
    <property type="project" value="UniProtKB-KW"/>
</dbReference>
<keyword evidence="12" id="KW-0547">Nucleotide-binding</keyword>
<keyword evidence="23" id="KW-1185">Reference proteome</keyword>
<dbReference type="PANTHER" id="PTHR22960">
    <property type="entry name" value="MOLYBDOPTERIN COFACTOR SYNTHESIS PROTEIN A"/>
    <property type="match status" value="1"/>
</dbReference>
<dbReference type="HAMAP" id="MF_01224_B">
    <property type="entry name" value="MoaC_B"/>
    <property type="match status" value="1"/>
</dbReference>
<dbReference type="InterPro" id="IPR058240">
    <property type="entry name" value="rSAM_sf"/>
</dbReference>
<protein>
    <recommendedName>
        <fullName evidence="8">Molybdenum cofactor biosynthesis protein 1</fullName>
        <ecNumber evidence="6">4.1.99.22</ecNumber>
        <ecNumber evidence="7">4.6.1.17</ecNumber>
    </recommendedName>
</protein>
<dbReference type="InterPro" id="IPR002820">
    <property type="entry name" value="Mopterin_CF_biosynth-C_dom"/>
</dbReference>
<evidence type="ECO:0000256" key="11">
    <source>
        <dbReference type="ARBA" id="ARBA00022723"/>
    </source>
</evidence>
<evidence type="ECO:0000256" key="9">
    <source>
        <dbReference type="ARBA" id="ARBA00022485"/>
    </source>
</evidence>
<keyword evidence="15" id="KW-0342">GTP-binding</keyword>
<dbReference type="GO" id="GO:0046872">
    <property type="term" value="F:metal ion binding"/>
    <property type="evidence" value="ECO:0007669"/>
    <property type="project" value="UniProtKB-KW"/>
</dbReference>
<evidence type="ECO:0000256" key="3">
    <source>
        <dbReference type="ARBA" id="ARBA00005046"/>
    </source>
</evidence>
<evidence type="ECO:0000256" key="14">
    <source>
        <dbReference type="ARBA" id="ARBA00023014"/>
    </source>
</evidence>
<evidence type="ECO:0000259" key="21">
    <source>
        <dbReference type="PROSITE" id="PS51918"/>
    </source>
</evidence>
<evidence type="ECO:0000256" key="7">
    <source>
        <dbReference type="ARBA" id="ARBA00012575"/>
    </source>
</evidence>
<dbReference type="InterPro" id="IPR040064">
    <property type="entry name" value="MoaA-like"/>
</dbReference>
<comment type="cofactor">
    <cofactor evidence="2">
        <name>[4Fe-4S] cluster</name>
        <dbReference type="ChEBI" id="CHEBI:49883"/>
    </cofactor>
</comment>
<proteinExistence type="inferred from homology"/>
<dbReference type="NCBIfam" id="NF001199">
    <property type="entry name" value="PRK00164.2-1"/>
    <property type="match status" value="1"/>
</dbReference>
<dbReference type="FunFam" id="3.20.20.70:FF:000117">
    <property type="entry name" value="molybdenum cofactor biosynthesis protein 1"/>
    <property type="match status" value="1"/>
</dbReference>
<dbReference type="Pfam" id="PF06463">
    <property type="entry name" value="Mob_synth_C"/>
    <property type="match status" value="1"/>
</dbReference>
<dbReference type="PhylomeDB" id="A0A1B0FM73"/>
<dbReference type="Gene3D" id="3.30.70.640">
    <property type="entry name" value="Molybdopterin cofactor biosynthesis C (MoaC) domain"/>
    <property type="match status" value="1"/>
</dbReference>
<dbReference type="PROSITE" id="PS51918">
    <property type="entry name" value="RADICAL_SAM"/>
    <property type="match status" value="1"/>
</dbReference>
<dbReference type="EMBL" id="CCAG010023909">
    <property type="status" value="NOT_ANNOTATED_CDS"/>
    <property type="molecule type" value="Genomic_DNA"/>
</dbReference>
<evidence type="ECO:0000256" key="17">
    <source>
        <dbReference type="ARBA" id="ARBA00023239"/>
    </source>
</evidence>
<evidence type="ECO:0000256" key="4">
    <source>
        <dbReference type="ARBA" id="ARBA00008484"/>
    </source>
</evidence>
<dbReference type="EnsemblMetazoa" id="GMOY004946-RA">
    <property type="protein sequence ID" value="GMOY004946-PA"/>
    <property type="gene ID" value="GMOY004946"/>
</dbReference>
<dbReference type="NCBIfam" id="NF006870">
    <property type="entry name" value="PRK09364.1"/>
    <property type="match status" value="1"/>
</dbReference>
<dbReference type="SUPFAM" id="SSF102114">
    <property type="entry name" value="Radical SAM enzymes"/>
    <property type="match status" value="1"/>
</dbReference>
<dbReference type="VEuPathDB" id="VectorBase:GMOY004946"/>
<keyword evidence="10" id="KW-0949">S-adenosyl-L-methionine</keyword>
<reference evidence="22" key="1">
    <citation type="submission" date="2020-05" db="UniProtKB">
        <authorList>
            <consortium name="EnsemblMetazoa"/>
        </authorList>
    </citation>
    <scope>IDENTIFICATION</scope>
    <source>
        <strain evidence="22">Yale</strain>
    </source>
</reference>
<dbReference type="InterPro" id="IPR006638">
    <property type="entry name" value="Elp3/MiaA/NifB-like_rSAM"/>
</dbReference>
<comment type="subunit">
    <text evidence="20">Isoform MOCS1A and isoform MOCS1B probably form a heterooligomer.</text>
</comment>
<dbReference type="InterPro" id="IPR013785">
    <property type="entry name" value="Aldolase_TIM"/>
</dbReference>
<dbReference type="SFLD" id="SFLDG01386">
    <property type="entry name" value="main_SPASM_domain-containing"/>
    <property type="match status" value="1"/>
</dbReference>
<evidence type="ECO:0000256" key="1">
    <source>
        <dbReference type="ARBA" id="ARBA00001637"/>
    </source>
</evidence>
<dbReference type="InterPro" id="IPR036522">
    <property type="entry name" value="MoaC_sf"/>
</dbReference>
<evidence type="ECO:0000256" key="5">
    <source>
        <dbReference type="ARBA" id="ARBA00009862"/>
    </source>
</evidence>
<dbReference type="SFLD" id="SFLDG01067">
    <property type="entry name" value="SPASM/twitch_domain_containing"/>
    <property type="match status" value="1"/>
</dbReference>